<dbReference type="Pfam" id="PF00172">
    <property type="entry name" value="Zn_clus"/>
    <property type="match status" value="1"/>
</dbReference>
<evidence type="ECO:0000313" key="4">
    <source>
        <dbReference type="Proteomes" id="UP000504637"/>
    </source>
</evidence>
<reference evidence="5" key="2">
    <citation type="submission" date="2020-04" db="EMBL/GenBank/DDBJ databases">
        <authorList>
            <consortium name="NCBI Genome Project"/>
        </authorList>
    </citation>
    <scope>NUCLEOTIDE SEQUENCE</scope>
    <source>
        <strain evidence="5">CBS 342.82</strain>
    </source>
</reference>
<dbReference type="Proteomes" id="UP000504637">
    <property type="component" value="Unplaced"/>
</dbReference>
<dbReference type="OrthoDB" id="4222821at2759"/>
<feature type="compositionally biased region" description="Low complexity" evidence="2">
    <location>
        <begin position="47"/>
        <end position="58"/>
    </location>
</feature>
<feature type="compositionally biased region" description="Basic and acidic residues" evidence="2">
    <location>
        <begin position="216"/>
        <end position="227"/>
    </location>
</feature>
<dbReference type="SUPFAM" id="SSF57701">
    <property type="entry name" value="Zn2/Cys6 DNA-binding domain"/>
    <property type="match status" value="1"/>
</dbReference>
<dbReference type="PROSITE" id="PS00463">
    <property type="entry name" value="ZN2_CY6_FUNGAL_1"/>
    <property type="match status" value="1"/>
</dbReference>
<keyword evidence="4" id="KW-1185">Reference proteome</keyword>
<keyword evidence="1" id="KW-0539">Nucleus</keyword>
<accession>A0A6J3MFA8</accession>
<feature type="region of interest" description="Disordered" evidence="2">
    <location>
        <begin position="170"/>
        <end position="228"/>
    </location>
</feature>
<dbReference type="Gene3D" id="4.10.240.10">
    <property type="entry name" value="Zn(2)-C6 fungal-type DNA-binding domain"/>
    <property type="match status" value="1"/>
</dbReference>
<feature type="compositionally biased region" description="Low complexity" evidence="2">
    <location>
        <begin position="320"/>
        <end position="340"/>
    </location>
</feature>
<dbReference type="GO" id="GO:0008270">
    <property type="term" value="F:zinc ion binding"/>
    <property type="evidence" value="ECO:0007669"/>
    <property type="project" value="InterPro"/>
</dbReference>
<reference evidence="5" key="1">
    <citation type="submission" date="2020-01" db="EMBL/GenBank/DDBJ databases">
        <authorList>
            <consortium name="DOE Joint Genome Institute"/>
            <person name="Haridas S."/>
            <person name="Albert R."/>
            <person name="Binder M."/>
            <person name="Bloem J."/>
            <person name="Labutti K."/>
            <person name="Salamov A."/>
            <person name="Andreopoulos B."/>
            <person name="Baker S.E."/>
            <person name="Barry K."/>
            <person name="Bills G."/>
            <person name="Bluhm B.H."/>
            <person name="Cannon C."/>
            <person name="Castanera R."/>
            <person name="Culley D.E."/>
            <person name="Daum C."/>
            <person name="Ezra D."/>
            <person name="Gonzalez J.B."/>
            <person name="Henrissat B."/>
            <person name="Kuo A."/>
            <person name="Liang C."/>
            <person name="Lipzen A."/>
            <person name="Lutzoni F."/>
            <person name="Magnuson J."/>
            <person name="Mondo S."/>
            <person name="Nolan M."/>
            <person name="Ohm R."/>
            <person name="Pangilinan J."/>
            <person name="Park H.-J."/>
            <person name="Ramirez L."/>
            <person name="Alfaro M."/>
            <person name="Sun H."/>
            <person name="Tritt A."/>
            <person name="Yoshinaga Y."/>
            <person name="Zwiers L.-H."/>
            <person name="Turgeon B.G."/>
            <person name="Goodwin S.B."/>
            <person name="Spatafora J.W."/>
            <person name="Crous P.W."/>
            <person name="Grigoriev I.V."/>
        </authorList>
    </citation>
    <scope>NUCLEOTIDE SEQUENCE</scope>
    <source>
        <strain evidence="5">CBS 342.82</strain>
    </source>
</reference>
<dbReference type="SMART" id="SM00066">
    <property type="entry name" value="GAL4"/>
    <property type="match status" value="1"/>
</dbReference>
<gene>
    <name evidence="5" type="ORF">K489DRAFT_122261</name>
</gene>
<dbReference type="RefSeq" id="XP_033463696.1">
    <property type="nucleotide sequence ID" value="XM_033598975.1"/>
</dbReference>
<protein>
    <recommendedName>
        <fullName evidence="3">Zn(2)-C6 fungal-type domain-containing protein</fullName>
    </recommendedName>
</protein>
<feature type="region of interest" description="Disordered" evidence="2">
    <location>
        <begin position="47"/>
        <end position="76"/>
    </location>
</feature>
<organism evidence="5">
    <name type="scientific">Dissoconium aciculare CBS 342.82</name>
    <dbReference type="NCBI Taxonomy" id="1314786"/>
    <lineage>
        <taxon>Eukaryota</taxon>
        <taxon>Fungi</taxon>
        <taxon>Dikarya</taxon>
        <taxon>Ascomycota</taxon>
        <taxon>Pezizomycotina</taxon>
        <taxon>Dothideomycetes</taxon>
        <taxon>Dothideomycetidae</taxon>
        <taxon>Mycosphaerellales</taxon>
        <taxon>Dissoconiaceae</taxon>
        <taxon>Dissoconium</taxon>
    </lineage>
</organism>
<dbReference type="CDD" id="cd00067">
    <property type="entry name" value="GAL4"/>
    <property type="match status" value="1"/>
</dbReference>
<feature type="region of interest" description="Disordered" evidence="2">
    <location>
        <begin position="254"/>
        <end position="281"/>
    </location>
</feature>
<dbReference type="AlphaFoldDB" id="A0A6J3MFA8"/>
<dbReference type="InterPro" id="IPR036864">
    <property type="entry name" value="Zn2-C6_fun-type_DNA-bd_sf"/>
</dbReference>
<evidence type="ECO:0000256" key="2">
    <source>
        <dbReference type="SAM" id="MobiDB-lite"/>
    </source>
</evidence>
<feature type="compositionally biased region" description="Polar residues" evidence="2">
    <location>
        <begin position="263"/>
        <end position="276"/>
    </location>
</feature>
<dbReference type="PROSITE" id="PS50048">
    <property type="entry name" value="ZN2_CY6_FUNGAL_2"/>
    <property type="match status" value="1"/>
</dbReference>
<reference evidence="5" key="3">
    <citation type="submission" date="2025-08" db="UniProtKB">
        <authorList>
            <consortium name="RefSeq"/>
        </authorList>
    </citation>
    <scope>IDENTIFICATION</scope>
    <source>
        <strain evidence="5">CBS 342.82</strain>
    </source>
</reference>
<dbReference type="GO" id="GO:0000981">
    <property type="term" value="F:DNA-binding transcription factor activity, RNA polymerase II-specific"/>
    <property type="evidence" value="ECO:0007669"/>
    <property type="project" value="InterPro"/>
</dbReference>
<evidence type="ECO:0000256" key="1">
    <source>
        <dbReference type="ARBA" id="ARBA00023242"/>
    </source>
</evidence>
<evidence type="ECO:0000259" key="3">
    <source>
        <dbReference type="PROSITE" id="PS50048"/>
    </source>
</evidence>
<name>A0A6J3MFA8_9PEZI</name>
<feature type="compositionally biased region" description="Basic and acidic residues" evidence="2">
    <location>
        <begin position="342"/>
        <end position="352"/>
    </location>
</feature>
<proteinExistence type="predicted"/>
<feature type="domain" description="Zn(2)-C6 fungal-type" evidence="3">
    <location>
        <begin position="10"/>
        <end position="40"/>
    </location>
</feature>
<dbReference type="InterPro" id="IPR001138">
    <property type="entry name" value="Zn2Cys6_DnaBD"/>
</dbReference>
<dbReference type="GeneID" id="54356774"/>
<feature type="region of interest" description="Disordered" evidence="2">
    <location>
        <begin position="313"/>
        <end position="352"/>
    </location>
</feature>
<sequence length="502" mass="55124">MADSMSRRSACDRCRRQKLRCVRIFPGFPCQRCENAKYMCCTSQSTSVGDTGSSVDSGPPHSRVQAGHPSRQGSQPWLEDLSTANSDFNDYLKFHLSDLDDAELEMFDGDRGLAQLTGVPQGWDREQMDFANNKVPSRGPWETNAVNSLFQSSLTTPGTAPLNLQYPNAISKSDQNRTGRPGIAFESHLGRIADPNPSSRRYEGNSIPASASSKSPQEERDFAHEHCQSGQMDDVKIFTTKILDCSKRMTAGNEEFVQERRNSSGMSRASSANTGSTGPGFSGTRRFIEMIFSESQAFSTVLRRIQYQQFKAAASRDSRSSPSSQMSLQMSLQMSTMPSPEQSDRSSQDAHDPSEFALDFQCSLAIVSCYASMIQGFDKAFQEILTLMKEAEQNGHIAGLSDCIPNVSVGRADCGSGSTIQIMSLTYIGLAIIENIEDLIGITTAPECSRDGLLCGVQSQGLLDALFGQKDLAHQETDGTRVARVKRTIEDIQEASRIARRR</sequence>
<evidence type="ECO:0000313" key="5">
    <source>
        <dbReference type="RefSeq" id="XP_033463696.1"/>
    </source>
</evidence>